<comment type="caution">
    <text evidence="6">The sequence shown here is derived from an EMBL/GenBank/DDBJ whole genome shotgun (WGS) entry which is preliminary data.</text>
</comment>
<evidence type="ECO:0000313" key="6">
    <source>
        <dbReference type="EMBL" id="MBT1708264.1"/>
    </source>
</evidence>
<dbReference type="InterPro" id="IPR051202">
    <property type="entry name" value="Peptidase_C40"/>
</dbReference>
<proteinExistence type="inferred from homology"/>
<dbReference type="Pfam" id="PF00877">
    <property type="entry name" value="NLPC_P60"/>
    <property type="match status" value="1"/>
</dbReference>
<gene>
    <name evidence="6" type="ORF">KK062_08515</name>
</gene>
<evidence type="ECO:0000256" key="4">
    <source>
        <dbReference type="ARBA" id="ARBA00022807"/>
    </source>
</evidence>
<sequence>MFTSLAPYLFPLLLASGPGPAPKAHAGFAPQIISRAAAETSGASTGVIDRTAVITYAKTLKGIRYKYACADPNVGFDCSGFVMYVFNHFQIDVPRSSVDFTNKGTTVELADARPGDVILFTGTNSKVRRVGHVGIVTQAGDSLTFIHASSGSAHAITETRLIPHYQKRFMKVIRVLE</sequence>
<dbReference type="EMBL" id="JAHESE010000005">
    <property type="protein sequence ID" value="MBT1708264.1"/>
    <property type="molecule type" value="Genomic_DNA"/>
</dbReference>
<dbReference type="PROSITE" id="PS51935">
    <property type="entry name" value="NLPC_P60"/>
    <property type="match status" value="1"/>
</dbReference>
<evidence type="ECO:0000256" key="3">
    <source>
        <dbReference type="ARBA" id="ARBA00022801"/>
    </source>
</evidence>
<dbReference type="RefSeq" id="WP_254083854.1">
    <property type="nucleotide sequence ID" value="NZ_JAHESE010000005.1"/>
</dbReference>
<protein>
    <submittedName>
        <fullName evidence="6">C40 family peptidase</fullName>
    </submittedName>
</protein>
<name>A0AAP2DXN5_9BACT</name>
<reference evidence="6 7" key="1">
    <citation type="submission" date="2021-05" db="EMBL/GenBank/DDBJ databases">
        <title>A Polyphasic approach of four new species of the genus Ohtaekwangia: Ohtaekwangia histidinii sp. nov., Ohtaekwangia cretensis sp. nov., Ohtaekwangia indiensis sp. nov., Ohtaekwangia reichenbachii sp. nov. from diverse environment.</title>
        <authorList>
            <person name="Octaviana S."/>
        </authorList>
    </citation>
    <scope>NUCLEOTIDE SEQUENCE [LARGE SCALE GENOMIC DNA]</scope>
    <source>
        <strain evidence="6 7">PWU5</strain>
    </source>
</reference>
<evidence type="ECO:0000259" key="5">
    <source>
        <dbReference type="PROSITE" id="PS51935"/>
    </source>
</evidence>
<keyword evidence="4" id="KW-0788">Thiol protease</keyword>
<evidence type="ECO:0000256" key="1">
    <source>
        <dbReference type="ARBA" id="ARBA00007074"/>
    </source>
</evidence>
<dbReference type="GO" id="GO:0006508">
    <property type="term" value="P:proteolysis"/>
    <property type="evidence" value="ECO:0007669"/>
    <property type="project" value="UniProtKB-KW"/>
</dbReference>
<accession>A0AAP2DXN5</accession>
<dbReference type="Gene3D" id="3.90.1720.10">
    <property type="entry name" value="endopeptidase domain like (from Nostoc punctiforme)"/>
    <property type="match status" value="1"/>
</dbReference>
<dbReference type="InterPro" id="IPR038765">
    <property type="entry name" value="Papain-like_cys_pep_sf"/>
</dbReference>
<dbReference type="Proteomes" id="UP001319080">
    <property type="component" value="Unassembled WGS sequence"/>
</dbReference>
<dbReference type="InterPro" id="IPR000064">
    <property type="entry name" value="NLP_P60_dom"/>
</dbReference>
<comment type="similarity">
    <text evidence="1">Belongs to the peptidase C40 family.</text>
</comment>
<organism evidence="6 7">
    <name type="scientific">Dawidia cretensis</name>
    <dbReference type="NCBI Taxonomy" id="2782350"/>
    <lineage>
        <taxon>Bacteria</taxon>
        <taxon>Pseudomonadati</taxon>
        <taxon>Bacteroidota</taxon>
        <taxon>Cytophagia</taxon>
        <taxon>Cytophagales</taxon>
        <taxon>Chryseotaleaceae</taxon>
        <taxon>Dawidia</taxon>
    </lineage>
</organism>
<evidence type="ECO:0000313" key="7">
    <source>
        <dbReference type="Proteomes" id="UP001319080"/>
    </source>
</evidence>
<dbReference type="PANTHER" id="PTHR47053">
    <property type="entry name" value="MUREIN DD-ENDOPEPTIDASE MEPH-RELATED"/>
    <property type="match status" value="1"/>
</dbReference>
<dbReference type="GO" id="GO:0008234">
    <property type="term" value="F:cysteine-type peptidase activity"/>
    <property type="evidence" value="ECO:0007669"/>
    <property type="project" value="UniProtKB-KW"/>
</dbReference>
<keyword evidence="7" id="KW-1185">Reference proteome</keyword>
<keyword evidence="2" id="KW-0645">Protease</keyword>
<dbReference type="AlphaFoldDB" id="A0AAP2DXN5"/>
<feature type="domain" description="NlpC/P60" evidence="5">
    <location>
        <begin position="47"/>
        <end position="176"/>
    </location>
</feature>
<evidence type="ECO:0000256" key="2">
    <source>
        <dbReference type="ARBA" id="ARBA00022670"/>
    </source>
</evidence>
<keyword evidence="3" id="KW-0378">Hydrolase</keyword>
<dbReference type="SUPFAM" id="SSF54001">
    <property type="entry name" value="Cysteine proteinases"/>
    <property type="match status" value="1"/>
</dbReference>
<dbReference type="PANTHER" id="PTHR47053:SF1">
    <property type="entry name" value="MUREIN DD-ENDOPEPTIDASE MEPH-RELATED"/>
    <property type="match status" value="1"/>
</dbReference>